<dbReference type="InterPro" id="IPR041588">
    <property type="entry name" value="Integrase_H2C2"/>
</dbReference>
<dbReference type="PANTHER" id="PTHR37984">
    <property type="entry name" value="PROTEIN CBG26694"/>
    <property type="match status" value="1"/>
</dbReference>
<accession>A0AAW2KLN5</accession>
<feature type="domain" description="Integrase catalytic" evidence="2">
    <location>
        <begin position="245"/>
        <end position="336"/>
    </location>
</feature>
<dbReference type="EMBL" id="JACGWJ010000028">
    <property type="protein sequence ID" value="KAL0307332.1"/>
    <property type="molecule type" value="Genomic_DNA"/>
</dbReference>
<dbReference type="GO" id="GO:0003824">
    <property type="term" value="F:catalytic activity"/>
    <property type="evidence" value="ECO:0007669"/>
    <property type="project" value="UniProtKB-KW"/>
</dbReference>
<dbReference type="InterPro" id="IPR036397">
    <property type="entry name" value="RNaseH_sf"/>
</dbReference>
<protein>
    <submittedName>
        <fullName evidence="3">Transposon Ty3-I Gag-Pol polyprotein</fullName>
    </submittedName>
</protein>
<dbReference type="Pfam" id="PF17919">
    <property type="entry name" value="RT_RNaseH_2"/>
    <property type="match status" value="1"/>
</dbReference>
<dbReference type="FunFam" id="3.30.70.270:FF:000115">
    <property type="entry name" value="Polyprotein of retroviral origin, putative"/>
    <property type="match status" value="1"/>
</dbReference>
<dbReference type="GO" id="GO:0015074">
    <property type="term" value="P:DNA integration"/>
    <property type="evidence" value="ECO:0007669"/>
    <property type="project" value="InterPro"/>
</dbReference>
<reference evidence="3" key="1">
    <citation type="submission" date="2020-06" db="EMBL/GenBank/DDBJ databases">
        <authorList>
            <person name="Li T."/>
            <person name="Hu X."/>
            <person name="Zhang T."/>
            <person name="Song X."/>
            <person name="Zhang H."/>
            <person name="Dai N."/>
            <person name="Sheng W."/>
            <person name="Hou X."/>
            <person name="Wei L."/>
        </authorList>
    </citation>
    <scope>NUCLEOTIDE SEQUENCE</scope>
    <source>
        <strain evidence="3">G02</strain>
        <tissue evidence="3">Leaf</tissue>
    </source>
</reference>
<dbReference type="PROSITE" id="PS50994">
    <property type="entry name" value="INTEGRASE"/>
    <property type="match status" value="1"/>
</dbReference>
<dbReference type="Gene3D" id="3.30.420.10">
    <property type="entry name" value="Ribonuclease H-like superfamily/Ribonuclease H"/>
    <property type="match status" value="1"/>
</dbReference>
<dbReference type="Gene3D" id="1.10.340.70">
    <property type="match status" value="1"/>
</dbReference>
<dbReference type="AlphaFoldDB" id="A0AAW2KLN5"/>
<dbReference type="InterPro" id="IPR043502">
    <property type="entry name" value="DNA/RNA_pol_sf"/>
</dbReference>
<evidence type="ECO:0000256" key="1">
    <source>
        <dbReference type="ARBA" id="ARBA00023268"/>
    </source>
</evidence>
<evidence type="ECO:0000313" key="3">
    <source>
        <dbReference type="EMBL" id="KAL0307332.1"/>
    </source>
</evidence>
<dbReference type="SUPFAM" id="SSF56672">
    <property type="entry name" value="DNA/RNA polymerases"/>
    <property type="match status" value="1"/>
</dbReference>
<name>A0AAW2KLN5_SESRA</name>
<dbReference type="PANTHER" id="PTHR37984:SF5">
    <property type="entry name" value="PROTEIN NYNRIN-LIKE"/>
    <property type="match status" value="1"/>
</dbReference>
<sequence>MDRKKVQVVMDWGIPSKMADLRSFLGLANYYRRFVKGYSKIVNPLTDLLRKDQKWEWTVACEDAFKSLKQAISSQSVLKLPQFDKPFEVQVDASDRALGGVLVQDKHQIRESSKTDAGYLKLVEQVKSGLIRKYWLDSGLLYAKGRWVFVPMGMLCRRLLRETHYPQWVGHPEIDRMVTLLARRYYWPMMEEDVEACVRTCLVCQLNKMERKKEAGLLQPLSIPEVPWQSVSMDFITGFPKVNDIVSDRDARFTGRFWIALYNMMGMKLKFSTANHPQTDGQTERVNALVEEYLRHYVSASQRNWVDLLDVAQFSYNLHKSLATGMSPFELAYGQQPTTPHEISVQRTGGKCPTAYRFCSV</sequence>
<gene>
    <name evidence="3" type="ORF">Sradi_6150500</name>
</gene>
<keyword evidence="1" id="KW-0511">Multifunctional enzyme</keyword>
<dbReference type="InterPro" id="IPR001584">
    <property type="entry name" value="Integrase_cat-core"/>
</dbReference>
<comment type="caution">
    <text evidence="3">The sequence shown here is derived from an EMBL/GenBank/DDBJ whole genome shotgun (WGS) entry which is preliminary data.</text>
</comment>
<dbReference type="InterPro" id="IPR012337">
    <property type="entry name" value="RNaseH-like_sf"/>
</dbReference>
<dbReference type="GO" id="GO:0003676">
    <property type="term" value="F:nucleic acid binding"/>
    <property type="evidence" value="ECO:0007669"/>
    <property type="project" value="InterPro"/>
</dbReference>
<reference evidence="3" key="2">
    <citation type="journal article" date="2024" name="Plant">
        <title>Genomic evolution and insights into agronomic trait innovations of Sesamum species.</title>
        <authorList>
            <person name="Miao H."/>
            <person name="Wang L."/>
            <person name="Qu L."/>
            <person name="Liu H."/>
            <person name="Sun Y."/>
            <person name="Le M."/>
            <person name="Wang Q."/>
            <person name="Wei S."/>
            <person name="Zheng Y."/>
            <person name="Lin W."/>
            <person name="Duan Y."/>
            <person name="Cao H."/>
            <person name="Xiong S."/>
            <person name="Wang X."/>
            <person name="Wei L."/>
            <person name="Li C."/>
            <person name="Ma Q."/>
            <person name="Ju M."/>
            <person name="Zhao R."/>
            <person name="Li G."/>
            <person name="Mu C."/>
            <person name="Tian Q."/>
            <person name="Mei H."/>
            <person name="Zhang T."/>
            <person name="Gao T."/>
            <person name="Zhang H."/>
        </authorList>
    </citation>
    <scope>NUCLEOTIDE SEQUENCE</scope>
    <source>
        <strain evidence="3">G02</strain>
    </source>
</reference>
<dbReference type="Pfam" id="PF17921">
    <property type="entry name" value="Integrase_H2C2"/>
    <property type="match status" value="1"/>
</dbReference>
<dbReference type="InterPro" id="IPR043128">
    <property type="entry name" value="Rev_trsase/Diguanyl_cyclase"/>
</dbReference>
<dbReference type="SUPFAM" id="SSF53098">
    <property type="entry name" value="Ribonuclease H-like"/>
    <property type="match status" value="1"/>
</dbReference>
<dbReference type="Gene3D" id="3.30.70.270">
    <property type="match status" value="1"/>
</dbReference>
<organism evidence="3">
    <name type="scientific">Sesamum radiatum</name>
    <name type="common">Black benniseed</name>
    <dbReference type="NCBI Taxonomy" id="300843"/>
    <lineage>
        <taxon>Eukaryota</taxon>
        <taxon>Viridiplantae</taxon>
        <taxon>Streptophyta</taxon>
        <taxon>Embryophyta</taxon>
        <taxon>Tracheophyta</taxon>
        <taxon>Spermatophyta</taxon>
        <taxon>Magnoliopsida</taxon>
        <taxon>eudicotyledons</taxon>
        <taxon>Gunneridae</taxon>
        <taxon>Pentapetalae</taxon>
        <taxon>asterids</taxon>
        <taxon>lamiids</taxon>
        <taxon>Lamiales</taxon>
        <taxon>Pedaliaceae</taxon>
        <taxon>Sesamum</taxon>
    </lineage>
</organism>
<dbReference type="InterPro" id="IPR050951">
    <property type="entry name" value="Retrovirus_Pol_polyprotein"/>
</dbReference>
<proteinExistence type="predicted"/>
<dbReference type="InterPro" id="IPR041577">
    <property type="entry name" value="RT_RNaseH_2"/>
</dbReference>
<evidence type="ECO:0000259" key="2">
    <source>
        <dbReference type="PROSITE" id="PS50994"/>
    </source>
</evidence>